<comment type="caution">
    <text evidence="5">The sequence shown here is derived from an EMBL/GenBank/DDBJ whole genome shotgun (WGS) entry which is preliminary data.</text>
</comment>
<dbReference type="InterPro" id="IPR016140">
    <property type="entry name" value="Bifunc_inhib/LTP/seed_store"/>
</dbReference>
<dbReference type="GO" id="GO:0008289">
    <property type="term" value="F:lipid binding"/>
    <property type="evidence" value="ECO:0007669"/>
    <property type="project" value="UniProtKB-KW"/>
</dbReference>
<dbReference type="InterPro" id="IPR036312">
    <property type="entry name" value="Bifun_inhib/LTP/seed_sf"/>
</dbReference>
<dbReference type="GeneID" id="109232308"/>
<dbReference type="Pfam" id="PF00234">
    <property type="entry name" value="Tryp_alpha_amyl"/>
    <property type="match status" value="1"/>
</dbReference>
<gene>
    <name evidence="5" type="primary">NLTP2_1</name>
    <name evidence="5" type="ORF">A4A49_14756</name>
</gene>
<feature type="domain" description="Bifunctional inhibitor/plant lipid transfer protein/seed storage helical" evidence="4">
    <location>
        <begin position="32"/>
        <end position="97"/>
    </location>
</feature>
<accession>A0A1J6I2R8</accession>
<dbReference type="InterPro" id="IPR033872">
    <property type="entry name" value="nsLTP2"/>
</dbReference>
<dbReference type="CDD" id="cd01959">
    <property type="entry name" value="nsLTP2"/>
    <property type="match status" value="1"/>
</dbReference>
<name>A0A1J6I2R8_NICAT</name>
<proteinExistence type="predicted"/>
<dbReference type="Gene3D" id="1.10.110.10">
    <property type="entry name" value="Plant lipid-transfer and hydrophobic proteins"/>
    <property type="match status" value="1"/>
</dbReference>
<dbReference type="AlphaFoldDB" id="A0A1J6I2R8"/>
<feature type="signal peptide" evidence="3">
    <location>
        <begin position="1"/>
        <end position="29"/>
    </location>
</feature>
<evidence type="ECO:0000259" key="4">
    <source>
        <dbReference type="SMART" id="SM00499"/>
    </source>
</evidence>
<evidence type="ECO:0000256" key="2">
    <source>
        <dbReference type="ARBA" id="ARBA00023121"/>
    </source>
</evidence>
<dbReference type="SMR" id="A0A1J6I2R8"/>
<sequence length="97" mass="10241">MKKGSNSFAAIFLVVTLVLFLGKFRAIEAVTCSVMELSPCAGAITSSQPPSSACCAKLKEQKPCLCGYLKDPNLRPYVNSPNAKRVAKSCGVPTPSC</sequence>
<dbReference type="PANTHER" id="PTHR33214">
    <property type="entry name" value="BIFUNCTIONAL INHIBITOR/LIPID-TRANSFER PROTEIN/SEED STORAGE 2S ALBUMIN SUPERFAMILY PROTEIN"/>
    <property type="match status" value="1"/>
</dbReference>
<evidence type="ECO:0000313" key="5">
    <source>
        <dbReference type="EMBL" id="OIS98817.1"/>
    </source>
</evidence>
<keyword evidence="3" id="KW-0732">Signal</keyword>
<keyword evidence="6" id="KW-1185">Reference proteome</keyword>
<dbReference type="PANTHER" id="PTHR33214:SF81">
    <property type="entry name" value="NON-SPECIFIC LIPID-TRANSFER PROTEIN 2-LIKE"/>
    <property type="match status" value="1"/>
</dbReference>
<dbReference type="SMART" id="SM00499">
    <property type="entry name" value="AAI"/>
    <property type="match status" value="1"/>
</dbReference>
<keyword evidence="2" id="KW-0446">Lipid-binding</keyword>
<protein>
    <submittedName>
        <fullName evidence="5">Non-specific lipid-transfer protein 2</fullName>
    </submittedName>
</protein>
<dbReference type="SUPFAM" id="SSF47699">
    <property type="entry name" value="Bifunctional inhibitor/lipid-transfer protein/seed storage 2S albumin"/>
    <property type="match status" value="1"/>
</dbReference>
<evidence type="ECO:0000256" key="1">
    <source>
        <dbReference type="ARBA" id="ARBA00022448"/>
    </source>
</evidence>
<feature type="chain" id="PRO_5012136797" evidence="3">
    <location>
        <begin position="30"/>
        <end position="97"/>
    </location>
</feature>
<dbReference type="STRING" id="49451.A0A1J6I2R8"/>
<dbReference type="GO" id="GO:0006869">
    <property type="term" value="P:lipid transport"/>
    <property type="evidence" value="ECO:0007669"/>
    <property type="project" value="InterPro"/>
</dbReference>
<dbReference type="EMBL" id="MJEQ01037191">
    <property type="protein sequence ID" value="OIS98817.1"/>
    <property type="molecule type" value="Genomic_DNA"/>
</dbReference>
<reference evidence="5" key="1">
    <citation type="submission" date="2016-11" db="EMBL/GenBank/DDBJ databases">
        <title>The genome of Nicotiana attenuata.</title>
        <authorList>
            <person name="Xu S."/>
            <person name="Brockmoeller T."/>
            <person name="Gaquerel E."/>
            <person name="Navarro A."/>
            <person name="Kuhl H."/>
            <person name="Gase K."/>
            <person name="Ling Z."/>
            <person name="Zhou W."/>
            <person name="Kreitzer C."/>
            <person name="Stanke M."/>
            <person name="Tang H."/>
            <person name="Lyons E."/>
            <person name="Pandey P."/>
            <person name="Pandey S.P."/>
            <person name="Timmermann B."/>
            <person name="Baldwin I.T."/>
        </authorList>
    </citation>
    <scope>NUCLEOTIDE SEQUENCE [LARGE SCALE GENOMIC DNA]</scope>
    <source>
        <strain evidence="5">UT</strain>
    </source>
</reference>
<keyword evidence="1" id="KW-0813">Transport</keyword>
<evidence type="ECO:0000313" key="6">
    <source>
        <dbReference type="Proteomes" id="UP000187609"/>
    </source>
</evidence>
<organism evidence="5 6">
    <name type="scientific">Nicotiana attenuata</name>
    <name type="common">Coyote tobacco</name>
    <dbReference type="NCBI Taxonomy" id="49451"/>
    <lineage>
        <taxon>Eukaryota</taxon>
        <taxon>Viridiplantae</taxon>
        <taxon>Streptophyta</taxon>
        <taxon>Embryophyta</taxon>
        <taxon>Tracheophyta</taxon>
        <taxon>Spermatophyta</taxon>
        <taxon>Magnoliopsida</taxon>
        <taxon>eudicotyledons</taxon>
        <taxon>Gunneridae</taxon>
        <taxon>Pentapetalae</taxon>
        <taxon>asterids</taxon>
        <taxon>lamiids</taxon>
        <taxon>Solanales</taxon>
        <taxon>Solanaceae</taxon>
        <taxon>Nicotianoideae</taxon>
        <taxon>Nicotianeae</taxon>
        <taxon>Nicotiana</taxon>
    </lineage>
</organism>
<dbReference type="OrthoDB" id="665742at2759"/>
<dbReference type="OMA" id="VCHIRIP"/>
<evidence type="ECO:0000256" key="3">
    <source>
        <dbReference type="SAM" id="SignalP"/>
    </source>
</evidence>
<dbReference type="Proteomes" id="UP000187609">
    <property type="component" value="Unassembled WGS sequence"/>
</dbReference>
<dbReference type="KEGG" id="nau:109232308"/>
<dbReference type="Gramene" id="OIS98817">
    <property type="protein sequence ID" value="OIS98817"/>
    <property type="gene ID" value="A4A49_14756"/>
</dbReference>